<dbReference type="Pfam" id="PF10282">
    <property type="entry name" value="Lactonase"/>
    <property type="match status" value="1"/>
</dbReference>
<evidence type="ECO:0000256" key="1">
    <source>
        <dbReference type="ARBA" id="ARBA00005564"/>
    </source>
</evidence>
<dbReference type="PANTHER" id="PTHR30344:SF1">
    <property type="entry name" value="6-PHOSPHOGLUCONOLACTONASE"/>
    <property type="match status" value="1"/>
</dbReference>
<dbReference type="InterPro" id="IPR015943">
    <property type="entry name" value="WD40/YVTN_repeat-like_dom_sf"/>
</dbReference>
<proteinExistence type="inferred from homology"/>
<dbReference type="GO" id="GO:0006006">
    <property type="term" value="P:glucose metabolic process"/>
    <property type="evidence" value="ECO:0007669"/>
    <property type="project" value="UniProtKB-KW"/>
</dbReference>
<keyword evidence="3" id="KW-0413">Isomerase</keyword>
<organism evidence="3 4">
    <name type="scientific">Kaistia hirudinis</name>
    <dbReference type="NCBI Taxonomy" id="1293440"/>
    <lineage>
        <taxon>Bacteria</taxon>
        <taxon>Pseudomonadati</taxon>
        <taxon>Pseudomonadota</taxon>
        <taxon>Alphaproteobacteria</taxon>
        <taxon>Hyphomicrobiales</taxon>
        <taxon>Kaistiaceae</taxon>
        <taxon>Kaistia</taxon>
    </lineage>
</organism>
<name>A0A840AQ43_9HYPH</name>
<protein>
    <submittedName>
        <fullName evidence="3">6-phosphogluconolactonase (Cycloisomerase 2 family)</fullName>
    </submittedName>
</protein>
<dbReference type="AlphaFoldDB" id="A0A840AQ43"/>
<dbReference type="RefSeq" id="WP_183399052.1">
    <property type="nucleotide sequence ID" value="NZ_JACIDS010000003.1"/>
</dbReference>
<keyword evidence="4" id="KW-1185">Reference proteome</keyword>
<evidence type="ECO:0000256" key="2">
    <source>
        <dbReference type="ARBA" id="ARBA00022526"/>
    </source>
</evidence>
<evidence type="ECO:0000313" key="4">
    <source>
        <dbReference type="Proteomes" id="UP000553963"/>
    </source>
</evidence>
<dbReference type="Proteomes" id="UP000553963">
    <property type="component" value="Unassembled WGS sequence"/>
</dbReference>
<dbReference type="InterPro" id="IPR050282">
    <property type="entry name" value="Cycloisomerase_2"/>
</dbReference>
<evidence type="ECO:0000313" key="3">
    <source>
        <dbReference type="EMBL" id="MBB3931408.1"/>
    </source>
</evidence>
<dbReference type="InterPro" id="IPR019405">
    <property type="entry name" value="Lactonase_7-beta_prop"/>
</dbReference>
<comment type="caution">
    <text evidence="3">The sequence shown here is derived from an EMBL/GenBank/DDBJ whole genome shotgun (WGS) entry which is preliminary data.</text>
</comment>
<dbReference type="SUPFAM" id="SSF63825">
    <property type="entry name" value="YWTD domain"/>
    <property type="match status" value="1"/>
</dbReference>
<keyword evidence="2" id="KW-0119">Carbohydrate metabolism</keyword>
<reference evidence="3 4" key="1">
    <citation type="submission" date="2020-08" db="EMBL/GenBank/DDBJ databases">
        <title>Genomic Encyclopedia of Type Strains, Phase IV (KMG-IV): sequencing the most valuable type-strain genomes for metagenomic binning, comparative biology and taxonomic classification.</title>
        <authorList>
            <person name="Goeker M."/>
        </authorList>
    </citation>
    <scope>NUCLEOTIDE SEQUENCE [LARGE SCALE GENOMIC DNA]</scope>
    <source>
        <strain evidence="3 4">DSM 25966</strain>
    </source>
</reference>
<accession>A0A840AQ43</accession>
<dbReference type="EMBL" id="JACIDS010000003">
    <property type="protein sequence ID" value="MBB3931408.1"/>
    <property type="molecule type" value="Genomic_DNA"/>
</dbReference>
<dbReference type="PANTHER" id="PTHR30344">
    <property type="entry name" value="6-PHOSPHOGLUCONOLACTONASE-RELATED"/>
    <property type="match status" value="1"/>
</dbReference>
<gene>
    <name evidence="3" type="ORF">GGR25_002458</name>
</gene>
<keyword evidence="2" id="KW-0313">Glucose metabolism</keyword>
<dbReference type="Gene3D" id="2.130.10.10">
    <property type="entry name" value="YVTN repeat-like/Quinoprotein amine dehydrogenase"/>
    <property type="match status" value="1"/>
</dbReference>
<dbReference type="GO" id="GO:0016853">
    <property type="term" value="F:isomerase activity"/>
    <property type="evidence" value="ECO:0007669"/>
    <property type="project" value="UniProtKB-KW"/>
</dbReference>
<dbReference type="GO" id="GO:0017057">
    <property type="term" value="F:6-phosphogluconolactonase activity"/>
    <property type="evidence" value="ECO:0007669"/>
    <property type="project" value="TreeGrafter"/>
</dbReference>
<sequence length="348" mass="37196">MSNVTLSDGEVLLVASRGAEERHGLWSWSRGDHGWAGKQLATVTQLSSLARHPRLPVIYGTSRVGLEGAIHAWRIEGGRAATIGDKSSEGAEPCHLAVDPDGRLLIITNYTTSTLAIQNLAADGSFDGAIELIKLEGGGPETDRQDDAHPHQALFHDGTLFIVDLGADLLREFTLDPNARGAAALRAGPVTAVPAGSGPRHGVVLPDGRFALSGELGSNLLTGLPRSPVDSWADVPSTLRTGPAKTRHLRNYPGDIQRSLDGRRVYFANRGYDTISTFDVSGSTPRLMNELDSTVDWPQHLVVLNDHLLIAGWDSSKVVAMPLVDGVPDAAETLFACEGAGWLLVFRE</sequence>
<comment type="similarity">
    <text evidence="1">Belongs to the cycloisomerase 2 family.</text>
</comment>